<dbReference type="EMBL" id="JANJQO010000770">
    <property type="protein sequence ID" value="KAJ2974935.1"/>
    <property type="molecule type" value="Genomic_DNA"/>
</dbReference>
<evidence type="ECO:0000313" key="1">
    <source>
        <dbReference type="EMBL" id="KAJ2974935.1"/>
    </source>
</evidence>
<proteinExistence type="predicted"/>
<keyword evidence="2" id="KW-1185">Reference proteome</keyword>
<name>A0ACC1N768_9HYPO</name>
<dbReference type="Proteomes" id="UP001143910">
    <property type="component" value="Unassembled WGS sequence"/>
</dbReference>
<gene>
    <name evidence="1" type="ORF">NQ176_g5796</name>
</gene>
<accession>A0ACC1N768</accession>
<sequence length="680" mass="75981">MTVQASQFTPEVLLSAPRRSPGVPNGRGDFVLYTVTTYSFETHSKTAQIRVLNIQDGSSHLISEDVGASEPVWISDTEVAFLKSHENSTDLLYQDIETQAADFAGTLSSPKTKTLSSGKVAFVSAAVTTAHGNLFRASDEKPSLSSGKIYDSLFVRHWDTWLTKNENALWYGQLEKTNGKWALEGNSFNLLAGIELASPVGPFGGASDYDIHENAIAFIAKDPTINRARYTKTDLYLTPIKSFTSPPGTPQMIKTGDLLGYTHNPTFSRDGKQLAFFRMRDKQYETDKHRLLVIPDINNPANVEEFYETTDGAGGWDRSPGSIIWSADNQQLIVTAEEHGRILLWKLPSSPSKAKNLPISIFEDGAVSDAYLVGDSTTLFVTARSRIESSRYLTLDHESQNVVEISSSAKHGKAFGLSKEQCFEIWYPGAAGYNNHALCMKPSNFDKNKKYPLAFVVHGGPQSAWLDDWSTRWNPAILAEQGYVVVCPNPTGSTGYGQAHVDAIAQNWGGTPYEDLVKAFEFVEKQMPYVDINRAVALGASYGGYMMNWFQGHPLGRRFKAIVCHDGVFSTLGQWSTEELFFPEHDFGGTLWEKREIYEKWDPARHTGNWETPMLVIHNELDYRLSVAEGLAMFNVLQARKIPSKLLMFPDENHWVLKPENSLVWHREVLDWINKFSASS</sequence>
<evidence type="ECO:0000313" key="2">
    <source>
        <dbReference type="Proteomes" id="UP001143910"/>
    </source>
</evidence>
<reference evidence="1" key="1">
    <citation type="submission" date="2022-08" db="EMBL/GenBank/DDBJ databases">
        <title>Genome Sequence of Lecanicillium fungicola.</title>
        <authorList>
            <person name="Buettner E."/>
        </authorList>
    </citation>
    <scope>NUCLEOTIDE SEQUENCE</scope>
    <source>
        <strain evidence="1">Babe33</strain>
    </source>
</reference>
<organism evidence="1 2">
    <name type="scientific">Zarea fungicola</name>
    <dbReference type="NCBI Taxonomy" id="93591"/>
    <lineage>
        <taxon>Eukaryota</taxon>
        <taxon>Fungi</taxon>
        <taxon>Dikarya</taxon>
        <taxon>Ascomycota</taxon>
        <taxon>Pezizomycotina</taxon>
        <taxon>Sordariomycetes</taxon>
        <taxon>Hypocreomycetidae</taxon>
        <taxon>Hypocreales</taxon>
        <taxon>Cordycipitaceae</taxon>
        <taxon>Zarea</taxon>
    </lineage>
</organism>
<comment type="caution">
    <text evidence="1">The sequence shown here is derived from an EMBL/GenBank/DDBJ whole genome shotgun (WGS) entry which is preliminary data.</text>
</comment>
<protein>
    <submittedName>
        <fullName evidence="1">Uncharacterized protein</fullName>
    </submittedName>
</protein>